<evidence type="ECO:0000313" key="10">
    <source>
        <dbReference type="Proteomes" id="UP000325902"/>
    </source>
</evidence>
<evidence type="ECO:0000256" key="1">
    <source>
        <dbReference type="ARBA" id="ARBA00001974"/>
    </source>
</evidence>
<protein>
    <recommendedName>
        <fullName evidence="6">Amine oxidase</fullName>
        <ecNumber evidence="6">1.4.3.-</ecNumber>
    </recommendedName>
</protein>
<dbReference type="EMBL" id="VCHE01000001">
    <property type="protein sequence ID" value="KAB2581160.1"/>
    <property type="molecule type" value="Genomic_DNA"/>
</dbReference>
<dbReference type="OrthoDB" id="7777654at2759"/>
<evidence type="ECO:0000256" key="2">
    <source>
        <dbReference type="ARBA" id="ARBA00005995"/>
    </source>
</evidence>
<keyword evidence="3 6" id="KW-0560">Oxidoreductase</keyword>
<evidence type="ECO:0000256" key="4">
    <source>
        <dbReference type="ARBA" id="ARBA00048448"/>
    </source>
</evidence>
<dbReference type="GO" id="GO:0097621">
    <property type="term" value="F:monoamine oxidase activity"/>
    <property type="evidence" value="ECO:0007669"/>
    <property type="project" value="UniProtKB-EC"/>
</dbReference>
<feature type="domain" description="Amine oxidase" evidence="8">
    <location>
        <begin position="46"/>
        <end position="510"/>
    </location>
</feature>
<keyword evidence="6" id="KW-0285">Flavoprotein</keyword>
<dbReference type="InterPro" id="IPR001613">
    <property type="entry name" value="Flavin_amine_oxidase"/>
</dbReference>
<comment type="cofactor">
    <cofactor evidence="1 6">
        <name>FAD</name>
        <dbReference type="ChEBI" id="CHEBI:57692"/>
    </cofactor>
</comment>
<feature type="binding site" evidence="5">
    <location>
        <position position="292"/>
    </location>
    <ligand>
        <name>FAD</name>
        <dbReference type="ChEBI" id="CHEBI:57692"/>
    </ligand>
</feature>
<dbReference type="Gene3D" id="3.40.50.720">
    <property type="entry name" value="NAD(P)-binding Rossmann-like Domain"/>
    <property type="match status" value="1"/>
</dbReference>
<dbReference type="EC" id="1.4.3.-" evidence="6"/>
<sequence length="526" mass="57406">MTRSQEGFIWTSSATRNGLETDSIIPSTPASQLKPFYDVIVIGAGFAGLIAARDLSRSHNLSVLLIEGRDRIGGRTWTARELGEEFEMGGTWVHWNQPHVYAELSRYNLHPRLKTTAGNIAAEHTFYKGQRPDAIVQTIPPETVAATAQRVADAFFSPDGQPSRYWMPYPHDPLRNSSGPPSSSTSSSPAQQQPWRTLDHLSVADRLAQLDPSSFSAEEKDVFETLVASFGSAPGAEIGFVEALRWYALGGHSMQGVFELAGVYKLGGGGMTGFAREVVGEFCGDKVFGAVVERVEQQDAEGVKVVVVAREGRRVFGAKQVVCTVPLNCLGDVAFSPPLSPLKQEAIRHGQINKGAKIHMRLGEVEPGWFAMASPSGDSPWCFAFSDHNGTGANGASGTYAIAFGYNDRIPDPTRPENSARIVQSFKENLRPQSRSGAEVTAYLTHPWHLDPLAKGVWSCWGKQAMSKYLAELQLPHGQVIFASADWADGWRGFIDGAIERGYRAVRDVLEMRKAENQGTKVSARL</sequence>
<evidence type="ECO:0000256" key="5">
    <source>
        <dbReference type="PIRSR" id="PIRSR601613-1"/>
    </source>
</evidence>
<dbReference type="Pfam" id="PF01593">
    <property type="entry name" value="Amino_oxidase"/>
    <property type="match status" value="1"/>
</dbReference>
<organism evidence="9 10">
    <name type="scientific">Lasiodiplodia theobromae</name>
    <dbReference type="NCBI Taxonomy" id="45133"/>
    <lineage>
        <taxon>Eukaryota</taxon>
        <taxon>Fungi</taxon>
        <taxon>Dikarya</taxon>
        <taxon>Ascomycota</taxon>
        <taxon>Pezizomycotina</taxon>
        <taxon>Dothideomycetes</taxon>
        <taxon>Dothideomycetes incertae sedis</taxon>
        <taxon>Botryosphaeriales</taxon>
        <taxon>Botryosphaeriaceae</taxon>
        <taxon>Lasiodiplodia</taxon>
    </lineage>
</organism>
<evidence type="ECO:0000259" key="8">
    <source>
        <dbReference type="Pfam" id="PF01593"/>
    </source>
</evidence>
<dbReference type="Proteomes" id="UP000325902">
    <property type="component" value="Unassembled WGS sequence"/>
</dbReference>
<evidence type="ECO:0000256" key="6">
    <source>
        <dbReference type="RuleBase" id="RU362067"/>
    </source>
</evidence>
<dbReference type="Gene3D" id="3.90.660.10">
    <property type="match status" value="2"/>
</dbReference>
<comment type="catalytic activity">
    <reaction evidence="4">
        <text>a secondary aliphatic amine + O2 + H2O = a primary amine + an aldehyde + H2O2</text>
        <dbReference type="Rhea" id="RHEA:26414"/>
        <dbReference type="ChEBI" id="CHEBI:15377"/>
        <dbReference type="ChEBI" id="CHEBI:15379"/>
        <dbReference type="ChEBI" id="CHEBI:16240"/>
        <dbReference type="ChEBI" id="CHEBI:17478"/>
        <dbReference type="ChEBI" id="CHEBI:58855"/>
        <dbReference type="ChEBI" id="CHEBI:65296"/>
        <dbReference type="EC" id="1.4.3.4"/>
    </reaction>
</comment>
<dbReference type="InterPro" id="IPR036188">
    <property type="entry name" value="FAD/NAD-bd_sf"/>
</dbReference>
<comment type="similarity">
    <text evidence="2 6">Belongs to the flavin monoamine oxidase family.</text>
</comment>
<dbReference type="PANTHER" id="PTHR43563:SF1">
    <property type="entry name" value="AMINE OXIDASE [FLAVIN-CONTAINING] B"/>
    <property type="match status" value="1"/>
</dbReference>
<feature type="region of interest" description="Disordered" evidence="7">
    <location>
        <begin position="163"/>
        <end position="195"/>
    </location>
</feature>
<reference evidence="9 10" key="1">
    <citation type="journal article" date="2019" name="Sci. Rep.">
        <title>A multi-omics analysis of the grapevine pathogen Lasiodiplodia theobromae reveals that temperature affects the expression of virulence- and pathogenicity-related genes.</title>
        <authorList>
            <person name="Felix C."/>
            <person name="Meneses R."/>
            <person name="Goncalves M.F.M."/>
            <person name="Tilleman L."/>
            <person name="Duarte A.S."/>
            <person name="Jorrin-Novo J.V."/>
            <person name="Van de Peer Y."/>
            <person name="Deforce D."/>
            <person name="Van Nieuwerburgh F."/>
            <person name="Esteves A.C."/>
            <person name="Alves A."/>
        </authorList>
    </citation>
    <scope>NUCLEOTIDE SEQUENCE [LARGE SCALE GENOMIC DNA]</scope>
    <source>
        <strain evidence="9 10">LA-SOL3</strain>
    </source>
</reference>
<proteinExistence type="inferred from homology"/>
<dbReference type="PRINTS" id="PR00757">
    <property type="entry name" value="AMINEOXDASEF"/>
</dbReference>
<dbReference type="InterPro" id="IPR002937">
    <property type="entry name" value="Amino_oxidase"/>
</dbReference>
<name>A0A5N5DTX9_9PEZI</name>
<gene>
    <name evidence="9" type="primary">maoN_1</name>
    <name evidence="9" type="ORF">DBV05_g6</name>
</gene>
<comment type="caution">
    <text evidence="9">The sequence shown here is derived from an EMBL/GenBank/DDBJ whole genome shotgun (WGS) entry which is preliminary data.</text>
</comment>
<dbReference type="Gene3D" id="3.50.50.60">
    <property type="entry name" value="FAD/NAD(P)-binding domain"/>
    <property type="match status" value="1"/>
</dbReference>
<dbReference type="PANTHER" id="PTHR43563">
    <property type="entry name" value="AMINE OXIDASE"/>
    <property type="match status" value="1"/>
</dbReference>
<evidence type="ECO:0000256" key="7">
    <source>
        <dbReference type="SAM" id="MobiDB-lite"/>
    </source>
</evidence>
<dbReference type="SUPFAM" id="SSF51905">
    <property type="entry name" value="FAD/NAD(P)-binding domain"/>
    <property type="match status" value="1"/>
</dbReference>
<evidence type="ECO:0000256" key="3">
    <source>
        <dbReference type="ARBA" id="ARBA00023002"/>
    </source>
</evidence>
<keyword evidence="6" id="KW-0274">FAD</keyword>
<evidence type="ECO:0000313" key="9">
    <source>
        <dbReference type="EMBL" id="KAB2581160.1"/>
    </source>
</evidence>
<dbReference type="AlphaFoldDB" id="A0A5N5DTX9"/>
<keyword evidence="10" id="KW-1185">Reference proteome</keyword>
<accession>A0A5N5DTX9</accession>
<feature type="compositionally biased region" description="Low complexity" evidence="7">
    <location>
        <begin position="177"/>
        <end position="189"/>
    </location>
</feature>
<dbReference type="InterPro" id="IPR050703">
    <property type="entry name" value="Flavin_MAO"/>
</dbReference>